<proteinExistence type="inferred from homology"/>
<dbReference type="InterPro" id="IPR013883">
    <property type="entry name" value="TF_Iwr1_dom"/>
</dbReference>
<dbReference type="InterPro" id="IPR040150">
    <property type="entry name" value="Iwr1"/>
</dbReference>
<dbReference type="EMBL" id="LT598453">
    <property type="protein sequence ID" value="SCV04196.1"/>
    <property type="molecule type" value="Genomic_DNA"/>
</dbReference>
<evidence type="ECO:0000313" key="4">
    <source>
        <dbReference type="EMBL" id="SCV04196.1"/>
    </source>
</evidence>
<organism evidence="4 5">
    <name type="scientific">Lachancea nothofagi CBS 11611</name>
    <dbReference type="NCBI Taxonomy" id="1266666"/>
    <lineage>
        <taxon>Eukaryota</taxon>
        <taxon>Fungi</taxon>
        <taxon>Dikarya</taxon>
        <taxon>Ascomycota</taxon>
        <taxon>Saccharomycotina</taxon>
        <taxon>Saccharomycetes</taxon>
        <taxon>Saccharomycetales</taxon>
        <taxon>Saccharomycetaceae</taxon>
        <taxon>Lachancea</taxon>
    </lineage>
</organism>
<accession>A0A1G4KIE5</accession>
<name>A0A1G4KIE5_9SACH</name>
<dbReference type="PANTHER" id="PTHR28063">
    <property type="entry name" value="RNA POLYMERASE II NUCLEAR LOCALIZATION PROTEIN IWR1"/>
    <property type="match status" value="1"/>
</dbReference>
<evidence type="ECO:0000256" key="2">
    <source>
        <dbReference type="SAM" id="MobiDB-lite"/>
    </source>
</evidence>
<dbReference type="AlphaFoldDB" id="A0A1G4KIE5"/>
<dbReference type="Pfam" id="PF08574">
    <property type="entry name" value="Iwr1"/>
    <property type="match status" value="1"/>
</dbReference>
<sequence length="337" mass="38322">MNAPEIIRVKRKRETDSVHALLLEDDVPSKRGKFVFKLAKTVEFESYAQHRELNTPLLKLSHEGDARHFTLEQRKRKLESTALPTEISEMLDDYLSLNSIQGAESKPGKLKRSNRRKSEAPVSAEALSSIAYVYDIYYREVVPEDEFIFDASTVGYIKIVEDNGDMIPEEEDDDQSARLSDDEDSNEEAYYRNDYPEDEDDDRSVLFANEEVPGALSKGIESSASDDELAGDEQVGLQLANAESDSAREHIATLGDDETNALFDRYAAEPDILQAAENNFYDVDDNNEDNGNLSDMESELNDADFERHNFFPTDAEDPLAMHRDRIFGRLERMIQKK</sequence>
<protein>
    <submittedName>
        <fullName evidence="4">LANO_0G08746g1_1</fullName>
    </submittedName>
</protein>
<dbReference type="Proteomes" id="UP000189911">
    <property type="component" value="Chromosome G"/>
</dbReference>
<gene>
    <name evidence="4" type="ORF">LANO_0G08746G</name>
</gene>
<dbReference type="OrthoDB" id="6255506at2759"/>
<feature type="domain" description="Transcription factor Iwr1" evidence="3">
    <location>
        <begin position="132"/>
        <end position="199"/>
    </location>
</feature>
<dbReference type="PANTHER" id="PTHR28063:SF1">
    <property type="entry name" value="RNA POLYMERASE II NUCLEAR LOCALIZATION PROTEIN IWR1"/>
    <property type="match status" value="1"/>
</dbReference>
<evidence type="ECO:0000259" key="3">
    <source>
        <dbReference type="Pfam" id="PF08574"/>
    </source>
</evidence>
<feature type="region of interest" description="Disordered" evidence="2">
    <location>
        <begin position="166"/>
        <end position="187"/>
    </location>
</feature>
<evidence type="ECO:0000256" key="1">
    <source>
        <dbReference type="ARBA" id="ARBA00010218"/>
    </source>
</evidence>
<comment type="similarity">
    <text evidence="1">Belongs to the IWR1/SLC7A6OS family.</text>
</comment>
<keyword evidence="5" id="KW-1185">Reference proteome</keyword>
<dbReference type="GO" id="GO:0005737">
    <property type="term" value="C:cytoplasm"/>
    <property type="evidence" value="ECO:0007669"/>
    <property type="project" value="TreeGrafter"/>
</dbReference>
<evidence type="ECO:0000313" key="5">
    <source>
        <dbReference type="Proteomes" id="UP000189911"/>
    </source>
</evidence>
<dbReference type="GO" id="GO:0006606">
    <property type="term" value="P:protein import into nucleus"/>
    <property type="evidence" value="ECO:0007669"/>
    <property type="project" value="InterPro"/>
</dbReference>
<reference evidence="5" key="1">
    <citation type="submission" date="2016-03" db="EMBL/GenBank/DDBJ databases">
        <authorList>
            <person name="Devillers Hugo."/>
        </authorList>
    </citation>
    <scope>NUCLEOTIDE SEQUENCE [LARGE SCALE GENOMIC DNA]</scope>
</reference>